<feature type="domain" description="NADH:quinone oxidoreductase/Mrp antiporter transmembrane" evidence="18">
    <location>
        <begin position="87"/>
        <end position="358"/>
    </location>
</feature>
<dbReference type="GO" id="GO:0008137">
    <property type="term" value="F:NADH dehydrogenase (ubiquinone) activity"/>
    <property type="evidence" value="ECO:0007669"/>
    <property type="project" value="UniProtKB-UniRule"/>
</dbReference>
<keyword evidence="12 17" id="KW-0520">NAD</keyword>
<dbReference type="GO" id="GO:0048039">
    <property type="term" value="F:ubiquinone binding"/>
    <property type="evidence" value="ECO:0007669"/>
    <property type="project" value="TreeGrafter"/>
</dbReference>
<dbReference type="EC" id="7.1.1.2" evidence="4 17"/>
<organism evidence="19">
    <name type="scientific">Nematodirus spathiger</name>
    <name type="common">Thin-necked intestinal worm</name>
    <dbReference type="NCBI Taxonomy" id="61841"/>
    <lineage>
        <taxon>Eukaryota</taxon>
        <taxon>Metazoa</taxon>
        <taxon>Ecdysozoa</taxon>
        <taxon>Nematoda</taxon>
        <taxon>Chromadorea</taxon>
        <taxon>Rhabditida</taxon>
        <taxon>Rhabditina</taxon>
        <taxon>Rhabditomorpha</taxon>
        <taxon>Strongyloidea</taxon>
        <taxon>Molineidae</taxon>
        <taxon>Nematodirus</taxon>
    </lineage>
</organism>
<dbReference type="PANTHER" id="PTHR43507:SF20">
    <property type="entry name" value="NADH-UBIQUINONE OXIDOREDUCTASE CHAIN 4"/>
    <property type="match status" value="1"/>
</dbReference>
<evidence type="ECO:0000313" key="19">
    <source>
        <dbReference type="EMBL" id="AGZ64198.1"/>
    </source>
</evidence>
<geneLocation type="mitochondrion" evidence="19"/>
<evidence type="ECO:0000256" key="2">
    <source>
        <dbReference type="ARBA" id="ARBA00004225"/>
    </source>
</evidence>
<keyword evidence="9" id="KW-1278">Translocase</keyword>
<evidence type="ECO:0000256" key="3">
    <source>
        <dbReference type="ARBA" id="ARBA00009025"/>
    </source>
</evidence>
<evidence type="ECO:0000256" key="4">
    <source>
        <dbReference type="ARBA" id="ARBA00012944"/>
    </source>
</evidence>
<evidence type="ECO:0000256" key="17">
    <source>
        <dbReference type="RuleBase" id="RU003297"/>
    </source>
</evidence>
<evidence type="ECO:0000256" key="14">
    <source>
        <dbReference type="ARBA" id="ARBA00023128"/>
    </source>
</evidence>
<keyword evidence="7 17" id="KW-0679">Respiratory chain</keyword>
<comment type="catalytic activity">
    <reaction evidence="16 17">
        <text>a ubiquinone + NADH + 5 H(+)(in) = a ubiquinol + NAD(+) + 4 H(+)(out)</text>
        <dbReference type="Rhea" id="RHEA:29091"/>
        <dbReference type="Rhea" id="RHEA-COMP:9565"/>
        <dbReference type="Rhea" id="RHEA-COMP:9566"/>
        <dbReference type="ChEBI" id="CHEBI:15378"/>
        <dbReference type="ChEBI" id="CHEBI:16389"/>
        <dbReference type="ChEBI" id="CHEBI:17976"/>
        <dbReference type="ChEBI" id="CHEBI:57540"/>
        <dbReference type="ChEBI" id="CHEBI:57945"/>
        <dbReference type="EC" id="7.1.1.2"/>
    </reaction>
</comment>
<evidence type="ECO:0000256" key="5">
    <source>
        <dbReference type="ARBA" id="ARBA00021006"/>
    </source>
</evidence>
<reference evidence="19" key="1">
    <citation type="journal article" date="2014" name="Parasit. Vectors">
        <title>Characterization of the complete mitochondrial genomes of Nematodirus oiratianus and Nematodirus spathiger of small ruminants.</title>
        <authorList>
            <person name="Zhao G.H."/>
            <person name="Jia Y.Q."/>
            <person name="Cheng W.Y."/>
            <person name="Zhao W."/>
            <person name="Bian Q.Q."/>
            <person name="Liu G.H."/>
        </authorList>
    </citation>
    <scope>NUCLEOTIDE SEQUENCE</scope>
</reference>
<evidence type="ECO:0000256" key="11">
    <source>
        <dbReference type="ARBA" id="ARBA00022989"/>
    </source>
</evidence>
<dbReference type="AlphaFoldDB" id="A0A075CJH0"/>
<feature type="transmembrane region" description="Helical" evidence="17">
    <location>
        <begin position="122"/>
        <end position="140"/>
    </location>
</feature>
<dbReference type="Pfam" id="PF00361">
    <property type="entry name" value="Proton_antipo_M"/>
    <property type="match status" value="1"/>
</dbReference>
<feature type="transmembrane region" description="Helical" evidence="17">
    <location>
        <begin position="217"/>
        <end position="239"/>
    </location>
</feature>
<comment type="function">
    <text evidence="17">Core subunit of the mitochondrial membrane respiratory chain NADH dehydrogenase (Complex I) which catalyzes electron transfer from NADH through the respiratory chain, using ubiquinone as an electron acceptor. Essential for the catalytic activity and assembly of complex I.</text>
</comment>
<dbReference type="PANTHER" id="PTHR43507">
    <property type="entry name" value="NADH-UBIQUINONE OXIDOREDUCTASE CHAIN 4"/>
    <property type="match status" value="1"/>
</dbReference>
<dbReference type="GO" id="GO:0003954">
    <property type="term" value="F:NADH dehydrogenase activity"/>
    <property type="evidence" value="ECO:0007669"/>
    <property type="project" value="TreeGrafter"/>
</dbReference>
<evidence type="ECO:0000256" key="16">
    <source>
        <dbReference type="ARBA" id="ARBA00049551"/>
    </source>
</evidence>
<evidence type="ECO:0000256" key="6">
    <source>
        <dbReference type="ARBA" id="ARBA00022448"/>
    </source>
</evidence>
<feature type="transmembrane region" description="Helical" evidence="17">
    <location>
        <begin position="35"/>
        <end position="61"/>
    </location>
</feature>
<dbReference type="GO" id="GO:0031966">
    <property type="term" value="C:mitochondrial membrane"/>
    <property type="evidence" value="ECO:0007669"/>
    <property type="project" value="UniProtKB-SubCell"/>
</dbReference>
<evidence type="ECO:0000256" key="8">
    <source>
        <dbReference type="ARBA" id="ARBA00022692"/>
    </source>
</evidence>
<evidence type="ECO:0000256" key="9">
    <source>
        <dbReference type="ARBA" id="ARBA00022967"/>
    </source>
</evidence>
<keyword evidence="15 17" id="KW-0472">Membrane</keyword>
<feature type="transmembrane region" description="Helical" evidence="17">
    <location>
        <begin position="349"/>
        <end position="373"/>
    </location>
</feature>
<feature type="transmembrane region" description="Helical" evidence="17">
    <location>
        <begin position="385"/>
        <end position="407"/>
    </location>
</feature>
<feature type="transmembrane region" description="Helical" evidence="17">
    <location>
        <begin position="304"/>
        <end position="329"/>
    </location>
</feature>
<dbReference type="GO" id="GO:0042773">
    <property type="term" value="P:ATP synthesis coupled electron transport"/>
    <property type="evidence" value="ECO:0007669"/>
    <property type="project" value="InterPro"/>
</dbReference>
<gene>
    <name evidence="19" type="primary">nad4</name>
</gene>
<dbReference type="GO" id="GO:0015990">
    <property type="term" value="P:electron transport coupled proton transport"/>
    <property type="evidence" value="ECO:0007669"/>
    <property type="project" value="TreeGrafter"/>
</dbReference>
<protein>
    <recommendedName>
        <fullName evidence="5 17">NADH-ubiquinone oxidoreductase chain 4</fullName>
        <ecNumber evidence="4 17">7.1.1.2</ecNumber>
    </recommendedName>
</protein>
<evidence type="ECO:0000256" key="15">
    <source>
        <dbReference type="ARBA" id="ARBA00023136"/>
    </source>
</evidence>
<comment type="similarity">
    <text evidence="3 17">Belongs to the complex I subunit 4 family.</text>
</comment>
<feature type="transmembrane region" description="Helical" evidence="17">
    <location>
        <begin position="7"/>
        <end position="29"/>
    </location>
</feature>
<evidence type="ECO:0000256" key="10">
    <source>
        <dbReference type="ARBA" id="ARBA00022982"/>
    </source>
</evidence>
<keyword evidence="10 17" id="KW-0249">Electron transport</keyword>
<feature type="transmembrane region" description="Helical" evidence="17">
    <location>
        <begin position="91"/>
        <end position="110"/>
    </location>
</feature>
<keyword evidence="13 17" id="KW-0830">Ubiquinone</keyword>
<accession>A0A075CJH0</accession>
<feature type="transmembrane region" description="Helical" evidence="17">
    <location>
        <begin position="160"/>
        <end position="180"/>
    </location>
</feature>
<feature type="transmembrane region" description="Helical" evidence="17">
    <location>
        <begin position="246"/>
        <end position="267"/>
    </location>
</feature>
<feature type="transmembrane region" description="Helical" evidence="17">
    <location>
        <begin position="192"/>
        <end position="211"/>
    </location>
</feature>
<dbReference type="InterPro" id="IPR003918">
    <property type="entry name" value="NADH_UbQ_OxRdtase"/>
</dbReference>
<sequence length="409" mass="47469">MFEFFLLGLLLFFVPQLFLLFMIVYSFFLLNKISWLGMFFIVDSYVFVMLIFMMLFIYGVVMMSELEFSLVMLSSVLIMVCFLFFSASNMLMLYMFFELSIFPILVMILGFGSQVEKISSGYYLLFYASFCSFPFLFVYYKSLFNLSICYFDFIMSWEMVFIVTLTFMMKFPVYFLHLWLPKAHVEAPTSASMLLAGLLLKLGTAGYLRVISSLNYVLNNVWVIISLIGMILAAISCVFQSDSKSLAAYSSITHMSFLLLSLMLIMMSTKVSALMMMLAHGYTSTLMFYLIGEYYHSLNTRMIYFMNSFMNSSMMFSIIFGLVFLSNGGVPPTLSFLSEFMIVVNSINFFKLLFFIIFMYFMVTFYYSLFLIVNSFMGKKVLSLSNWNGSLSISAVIMMFNVFWLTLFY</sequence>
<dbReference type="PRINTS" id="PR01437">
    <property type="entry name" value="NUOXDRDTASE4"/>
</dbReference>
<keyword evidence="8 17" id="KW-0812">Transmembrane</keyword>
<evidence type="ECO:0000256" key="7">
    <source>
        <dbReference type="ARBA" id="ARBA00022660"/>
    </source>
</evidence>
<proteinExistence type="inferred from homology"/>
<evidence type="ECO:0000256" key="13">
    <source>
        <dbReference type="ARBA" id="ARBA00023075"/>
    </source>
</evidence>
<keyword evidence="6 17" id="KW-0813">Transport</keyword>
<feature type="transmembrane region" description="Helical" evidence="17">
    <location>
        <begin position="273"/>
        <end position="292"/>
    </location>
</feature>
<dbReference type="EMBL" id="KF573749">
    <property type="protein sequence ID" value="AGZ64198.1"/>
    <property type="molecule type" value="Genomic_DNA"/>
</dbReference>
<evidence type="ECO:0000256" key="12">
    <source>
        <dbReference type="ARBA" id="ARBA00023027"/>
    </source>
</evidence>
<feature type="transmembrane region" description="Helical" evidence="17">
    <location>
        <begin position="68"/>
        <end position="85"/>
    </location>
</feature>
<name>A0A075CJH0_NEMSP</name>
<evidence type="ECO:0000256" key="1">
    <source>
        <dbReference type="ARBA" id="ARBA00003257"/>
    </source>
</evidence>
<keyword evidence="11 17" id="KW-1133">Transmembrane helix</keyword>
<keyword evidence="14 17" id="KW-0496">Mitochondrion</keyword>
<evidence type="ECO:0000259" key="18">
    <source>
        <dbReference type="Pfam" id="PF00361"/>
    </source>
</evidence>
<comment type="subcellular location">
    <subcellularLocation>
        <location evidence="2 17">Mitochondrion membrane</location>
        <topology evidence="2 17">Multi-pass membrane protein</topology>
    </subcellularLocation>
</comment>
<dbReference type="InterPro" id="IPR001750">
    <property type="entry name" value="ND/Mrp_TM"/>
</dbReference>
<comment type="function">
    <text evidence="1">Core subunit of the mitochondrial membrane respiratory chain NADH dehydrogenase (Complex I) that is believed to belong to the minimal assembly required for catalysis. Complex I functions in the transfer of electrons from NADH to the respiratory chain. The immediate electron acceptor for the enzyme is believed to be ubiquinone.</text>
</comment>